<dbReference type="EMBL" id="CAJNOB010000001">
    <property type="protein sequence ID" value="CAF0689316.1"/>
    <property type="molecule type" value="Genomic_DNA"/>
</dbReference>
<gene>
    <name evidence="2" type="ORF">MPNT_10182</name>
</gene>
<proteinExistence type="predicted"/>
<evidence type="ECO:0000256" key="1">
    <source>
        <dbReference type="SAM" id="MobiDB-lite"/>
    </source>
</evidence>
<feature type="compositionally biased region" description="Polar residues" evidence="1">
    <location>
        <begin position="259"/>
        <end position="269"/>
    </location>
</feature>
<dbReference type="Pfam" id="PF20245">
    <property type="entry name" value="DUF6600"/>
    <property type="match status" value="1"/>
</dbReference>
<reference evidence="2" key="1">
    <citation type="submission" date="2021-02" db="EMBL/GenBank/DDBJ databases">
        <authorList>
            <person name="Cremers G."/>
            <person name="Picone N."/>
        </authorList>
    </citation>
    <scope>NUCLEOTIDE SEQUENCE</scope>
    <source>
        <strain evidence="2">PQ17</strain>
    </source>
</reference>
<protein>
    <submittedName>
        <fullName evidence="2">Uncharacterized protein</fullName>
    </submittedName>
</protein>
<evidence type="ECO:0000313" key="2">
    <source>
        <dbReference type="EMBL" id="CAF0689316.1"/>
    </source>
</evidence>
<feature type="region of interest" description="Disordered" evidence="1">
    <location>
        <begin position="259"/>
        <end position="315"/>
    </location>
</feature>
<comment type="caution">
    <text evidence="2">The sequence shown here is derived from an EMBL/GenBank/DDBJ whole genome shotgun (WGS) entry which is preliminary data.</text>
</comment>
<dbReference type="Proteomes" id="UP000663859">
    <property type="component" value="Unassembled WGS sequence"/>
</dbReference>
<accession>A0A8J2FUX8</accession>
<sequence length="315" mass="36591">MRRFVTGFLFVLAPWSLQGGIAPYTERPAVDFDHVLKLLEPYGHWERDSQNHWVYRPAQKDYQPMTRGRWHYTDFGWYWEGEEPFSWATDHYGYWVLQADGRWVWRAGSQWHPACVRWAKSGDYVGWSPCRVVADQDRPPEPLQESEDERRWRFLSQKIFWQRVDPAVLAGRLETRDLLEKASPLCHTLVLWRPILRPGPDPKELARSPGGGWQAFSLFSLPSLEHPLPTDRPQGIFAYRPRILQDDDGIQRRISYWQRSSPEVDSHSVSPALAGRPRGETPPTEKPPRRTPLLQFPAATNATKTAEGIRKASMP</sequence>
<evidence type="ECO:0000313" key="3">
    <source>
        <dbReference type="Proteomes" id="UP000663859"/>
    </source>
</evidence>
<organism evidence="2 3">
    <name type="scientific">Candidatus Methylacidithermus pantelleriae</name>
    <dbReference type="NCBI Taxonomy" id="2744239"/>
    <lineage>
        <taxon>Bacteria</taxon>
        <taxon>Pseudomonadati</taxon>
        <taxon>Verrucomicrobiota</taxon>
        <taxon>Methylacidiphilae</taxon>
        <taxon>Methylacidiphilales</taxon>
        <taxon>Methylacidiphilaceae</taxon>
        <taxon>Candidatus Methylacidithermus</taxon>
    </lineage>
</organism>
<dbReference type="AlphaFoldDB" id="A0A8J2FUX8"/>
<name>A0A8J2FUX8_9BACT</name>
<dbReference type="InterPro" id="IPR046535">
    <property type="entry name" value="DUF6600"/>
</dbReference>
<keyword evidence="3" id="KW-1185">Reference proteome</keyword>